<dbReference type="Gene3D" id="3.30.40.10">
    <property type="entry name" value="Zinc/RING finger domain, C3HC4 (zinc finger)"/>
    <property type="match status" value="1"/>
</dbReference>
<dbReference type="EMBL" id="BTSX01000003">
    <property type="protein sequence ID" value="GMS87638.1"/>
    <property type="molecule type" value="Genomic_DNA"/>
</dbReference>
<feature type="non-terminal residue" evidence="4">
    <location>
        <position position="76"/>
    </location>
</feature>
<keyword evidence="2" id="KW-0862">Zinc</keyword>
<dbReference type="AlphaFoldDB" id="A0AAV5T073"/>
<name>A0AAV5T073_9BILA</name>
<evidence type="ECO:0000256" key="2">
    <source>
        <dbReference type="ARBA" id="ARBA00022833"/>
    </source>
</evidence>
<comment type="caution">
    <text evidence="4">The sequence shown here is derived from an EMBL/GenBank/DDBJ whole genome shotgun (WGS) entry which is preliminary data.</text>
</comment>
<feature type="domain" description="RING-type" evidence="3">
    <location>
        <begin position="4"/>
        <end position="41"/>
    </location>
</feature>
<dbReference type="InterPro" id="IPR013083">
    <property type="entry name" value="Znf_RING/FYVE/PHD"/>
</dbReference>
<dbReference type="Pfam" id="PF13639">
    <property type="entry name" value="zf-RING_2"/>
    <property type="match status" value="1"/>
</dbReference>
<evidence type="ECO:0000313" key="4">
    <source>
        <dbReference type="EMBL" id="GMS87638.1"/>
    </source>
</evidence>
<protein>
    <recommendedName>
        <fullName evidence="3">RING-type domain-containing protein</fullName>
    </recommendedName>
</protein>
<proteinExistence type="predicted"/>
<keyword evidence="1" id="KW-0479">Metal-binding</keyword>
<dbReference type="Proteomes" id="UP001432027">
    <property type="component" value="Unassembled WGS sequence"/>
</dbReference>
<organism evidence="4 5">
    <name type="scientific">Pristionchus entomophagus</name>
    <dbReference type="NCBI Taxonomy" id="358040"/>
    <lineage>
        <taxon>Eukaryota</taxon>
        <taxon>Metazoa</taxon>
        <taxon>Ecdysozoa</taxon>
        <taxon>Nematoda</taxon>
        <taxon>Chromadorea</taxon>
        <taxon>Rhabditida</taxon>
        <taxon>Rhabditina</taxon>
        <taxon>Diplogasteromorpha</taxon>
        <taxon>Diplogasteroidea</taxon>
        <taxon>Neodiplogasteridae</taxon>
        <taxon>Pristionchus</taxon>
    </lineage>
</organism>
<gene>
    <name evidence="4" type="ORF">PENTCL1PPCAC_9813</name>
</gene>
<accession>A0AAV5T073</accession>
<dbReference type="SUPFAM" id="SSF57850">
    <property type="entry name" value="RING/U-box"/>
    <property type="match status" value="1"/>
</dbReference>
<keyword evidence="1" id="KW-0863">Zinc-finger</keyword>
<reference evidence="4" key="1">
    <citation type="submission" date="2023-10" db="EMBL/GenBank/DDBJ databases">
        <title>Genome assembly of Pristionchus species.</title>
        <authorList>
            <person name="Yoshida K."/>
            <person name="Sommer R.J."/>
        </authorList>
    </citation>
    <scope>NUCLEOTIDE SEQUENCE</scope>
    <source>
        <strain evidence="4">RS0144</strain>
    </source>
</reference>
<sequence>MDVLEEKRVIKILPCNHEFHRTCAIHWLETRTNRRKQVCPLFRKITLDVSEERSPGRTFTSPSRIRSSPPVVSFFA</sequence>
<dbReference type="InterPro" id="IPR001841">
    <property type="entry name" value="Znf_RING"/>
</dbReference>
<dbReference type="GO" id="GO:0008270">
    <property type="term" value="F:zinc ion binding"/>
    <property type="evidence" value="ECO:0007669"/>
    <property type="project" value="UniProtKB-KW"/>
</dbReference>
<evidence type="ECO:0000259" key="3">
    <source>
        <dbReference type="Pfam" id="PF13639"/>
    </source>
</evidence>
<evidence type="ECO:0000256" key="1">
    <source>
        <dbReference type="ARBA" id="ARBA00022771"/>
    </source>
</evidence>
<keyword evidence="5" id="KW-1185">Reference proteome</keyword>
<evidence type="ECO:0000313" key="5">
    <source>
        <dbReference type="Proteomes" id="UP001432027"/>
    </source>
</evidence>